<evidence type="ECO:0000256" key="2">
    <source>
        <dbReference type="ARBA" id="ARBA00022448"/>
    </source>
</evidence>
<dbReference type="NCBIfam" id="TIGR01297">
    <property type="entry name" value="CDF"/>
    <property type="match status" value="1"/>
</dbReference>
<comment type="subcellular location">
    <subcellularLocation>
        <location evidence="1">Membrane</location>
        <topology evidence="1">Multi-pass membrane protein</topology>
    </subcellularLocation>
</comment>
<evidence type="ECO:0000259" key="7">
    <source>
        <dbReference type="Pfam" id="PF01545"/>
    </source>
</evidence>
<feature type="transmembrane region" description="Helical" evidence="6">
    <location>
        <begin position="34"/>
        <end position="53"/>
    </location>
</feature>
<dbReference type="GO" id="GO:0006829">
    <property type="term" value="P:zinc ion transport"/>
    <property type="evidence" value="ECO:0007669"/>
    <property type="project" value="InterPro"/>
</dbReference>
<feature type="transmembrane region" description="Helical" evidence="6">
    <location>
        <begin position="7"/>
        <end position="28"/>
    </location>
</feature>
<gene>
    <name evidence="8" type="ORF">GSY63_15665</name>
</gene>
<keyword evidence="2" id="KW-0813">Transport</keyword>
<dbReference type="SUPFAM" id="SSF160240">
    <property type="entry name" value="Cation efflux protein cytoplasmic domain-like"/>
    <property type="match status" value="1"/>
</dbReference>
<dbReference type="RefSeq" id="WP_166586754.1">
    <property type="nucleotide sequence ID" value="NZ_WWEO01000043.1"/>
</dbReference>
<dbReference type="InterPro" id="IPR058533">
    <property type="entry name" value="Cation_efflux_TM"/>
</dbReference>
<keyword evidence="3 6" id="KW-0812">Transmembrane</keyword>
<keyword evidence="9" id="KW-1185">Reference proteome</keyword>
<dbReference type="GO" id="GO:0016020">
    <property type="term" value="C:membrane"/>
    <property type="evidence" value="ECO:0007669"/>
    <property type="project" value="UniProtKB-SubCell"/>
</dbReference>
<evidence type="ECO:0000313" key="8">
    <source>
        <dbReference type="EMBL" id="NCD70802.1"/>
    </source>
</evidence>
<feature type="transmembrane region" description="Helical" evidence="6">
    <location>
        <begin position="114"/>
        <end position="135"/>
    </location>
</feature>
<dbReference type="InterPro" id="IPR036837">
    <property type="entry name" value="Cation_efflux_CTD_sf"/>
</dbReference>
<reference evidence="8" key="1">
    <citation type="submission" date="2020-01" db="EMBL/GenBank/DDBJ databases">
        <authorList>
            <person name="Seo Y.L."/>
        </authorList>
    </citation>
    <scope>NUCLEOTIDE SEQUENCE</scope>
    <source>
        <strain evidence="8">R11</strain>
    </source>
</reference>
<dbReference type="EMBL" id="WWEO01000043">
    <property type="protein sequence ID" value="NCD70802.1"/>
    <property type="molecule type" value="Genomic_DNA"/>
</dbReference>
<comment type="caution">
    <text evidence="8">The sequence shown here is derived from an EMBL/GenBank/DDBJ whole genome shotgun (WGS) entry which is preliminary data.</text>
</comment>
<proteinExistence type="predicted"/>
<evidence type="ECO:0000256" key="6">
    <source>
        <dbReference type="SAM" id="Phobius"/>
    </source>
</evidence>
<evidence type="ECO:0000313" key="9">
    <source>
        <dbReference type="Proteomes" id="UP000638732"/>
    </source>
</evidence>
<name>A0A965ZJD8_9SPHI</name>
<dbReference type="PANTHER" id="PTHR13414:SF9">
    <property type="entry name" value="PROTON-COUPLED ZINC ANTIPORTER SLC30A9, MITOCHONDRIAL"/>
    <property type="match status" value="1"/>
</dbReference>
<evidence type="ECO:0000256" key="4">
    <source>
        <dbReference type="ARBA" id="ARBA00022989"/>
    </source>
</evidence>
<dbReference type="Pfam" id="PF01545">
    <property type="entry name" value="Cation_efflux"/>
    <property type="match status" value="1"/>
</dbReference>
<dbReference type="GO" id="GO:0008324">
    <property type="term" value="F:monoatomic cation transmembrane transporter activity"/>
    <property type="evidence" value="ECO:0007669"/>
    <property type="project" value="InterPro"/>
</dbReference>
<dbReference type="AlphaFoldDB" id="A0A965ZJD8"/>
<feature type="transmembrane region" description="Helical" evidence="6">
    <location>
        <begin position="191"/>
        <end position="209"/>
    </location>
</feature>
<feature type="transmembrane region" description="Helical" evidence="6">
    <location>
        <begin position="74"/>
        <end position="94"/>
    </location>
</feature>
<dbReference type="InterPro" id="IPR040177">
    <property type="entry name" value="SLC30A9"/>
</dbReference>
<dbReference type="Proteomes" id="UP000638732">
    <property type="component" value="Unassembled WGS sequence"/>
</dbReference>
<feature type="transmembrane region" description="Helical" evidence="6">
    <location>
        <begin position="156"/>
        <end position="179"/>
    </location>
</feature>
<sequence length="302" mass="32825">MAESKSSVYGALAANTGIAVLKFVAAGISGSSAMLSEAIHSTVDAGNGLLLLLGINRSKRPADEQHPFGHGKEVYFWSLIVSILIFGLGGGMSIYEGIIHLREPEPFGNPLWNYVVLGGAFLFEGASFVLAIRNFNKEKGTGSFWTELRRSKDPASFAVIYEDAAALLGLIVAFLGVFLGHYFNNPLFDGAASLIIGLVLAFVAIIMVIESRDLLIGESARSEMVTNVCELVMADPDVQQVRRPLTMQMAPDDILLALDVQFKDMSGKQVTSVISRLERIIRNKYPDIKRIYIEAGNLTKPV</sequence>
<reference evidence="8" key="2">
    <citation type="submission" date="2020-10" db="EMBL/GenBank/DDBJ databases">
        <title>Mucilaginibacter sp. nov., isolated from soil.</title>
        <authorList>
            <person name="Jeon C.O."/>
        </authorList>
    </citation>
    <scope>NUCLEOTIDE SEQUENCE</scope>
    <source>
        <strain evidence="8">R11</strain>
    </source>
</reference>
<keyword evidence="5 6" id="KW-0472">Membrane</keyword>
<keyword evidence="4 6" id="KW-1133">Transmembrane helix</keyword>
<dbReference type="SUPFAM" id="SSF161111">
    <property type="entry name" value="Cation efflux protein transmembrane domain-like"/>
    <property type="match status" value="1"/>
</dbReference>
<dbReference type="InterPro" id="IPR002524">
    <property type="entry name" value="Cation_efflux"/>
</dbReference>
<dbReference type="Gene3D" id="1.20.1510.10">
    <property type="entry name" value="Cation efflux protein transmembrane domain"/>
    <property type="match status" value="1"/>
</dbReference>
<dbReference type="PANTHER" id="PTHR13414">
    <property type="entry name" value="HUEL-CATION TRANSPORTER"/>
    <property type="match status" value="1"/>
</dbReference>
<evidence type="ECO:0000256" key="3">
    <source>
        <dbReference type="ARBA" id="ARBA00022692"/>
    </source>
</evidence>
<protein>
    <submittedName>
        <fullName evidence="8">Cation diffusion facilitator family transporter</fullName>
    </submittedName>
</protein>
<dbReference type="InterPro" id="IPR027469">
    <property type="entry name" value="Cation_efflux_TMD_sf"/>
</dbReference>
<organism evidence="8 9">
    <name type="scientific">Mucilaginibacter agri</name>
    <dbReference type="NCBI Taxonomy" id="2695265"/>
    <lineage>
        <taxon>Bacteria</taxon>
        <taxon>Pseudomonadati</taxon>
        <taxon>Bacteroidota</taxon>
        <taxon>Sphingobacteriia</taxon>
        <taxon>Sphingobacteriales</taxon>
        <taxon>Sphingobacteriaceae</taxon>
        <taxon>Mucilaginibacter</taxon>
    </lineage>
</organism>
<feature type="domain" description="Cation efflux protein transmembrane" evidence="7">
    <location>
        <begin position="11"/>
        <end position="215"/>
    </location>
</feature>
<accession>A0A965ZJD8</accession>
<evidence type="ECO:0000256" key="1">
    <source>
        <dbReference type="ARBA" id="ARBA00004141"/>
    </source>
</evidence>
<evidence type="ECO:0000256" key="5">
    <source>
        <dbReference type="ARBA" id="ARBA00023136"/>
    </source>
</evidence>